<comment type="caution">
    <text evidence="1">The sequence shown here is derived from an EMBL/GenBank/DDBJ whole genome shotgun (WGS) entry which is preliminary data.</text>
</comment>
<keyword evidence="2" id="KW-1185">Reference proteome</keyword>
<dbReference type="EMBL" id="CAJPWZ010002973">
    <property type="protein sequence ID" value="CAG2249501.1"/>
    <property type="molecule type" value="Genomic_DNA"/>
</dbReference>
<reference evidence="1" key="1">
    <citation type="submission" date="2021-03" db="EMBL/GenBank/DDBJ databases">
        <authorList>
            <person name="Bekaert M."/>
        </authorList>
    </citation>
    <scope>NUCLEOTIDE SEQUENCE</scope>
</reference>
<organism evidence="1 2">
    <name type="scientific">Mytilus edulis</name>
    <name type="common">Blue mussel</name>
    <dbReference type="NCBI Taxonomy" id="6550"/>
    <lineage>
        <taxon>Eukaryota</taxon>
        <taxon>Metazoa</taxon>
        <taxon>Spiralia</taxon>
        <taxon>Lophotrochozoa</taxon>
        <taxon>Mollusca</taxon>
        <taxon>Bivalvia</taxon>
        <taxon>Autobranchia</taxon>
        <taxon>Pteriomorphia</taxon>
        <taxon>Mytilida</taxon>
        <taxon>Mytiloidea</taxon>
        <taxon>Mytilidae</taxon>
        <taxon>Mytilinae</taxon>
        <taxon>Mytilus</taxon>
    </lineage>
</organism>
<dbReference type="PANTHER" id="PTHR47018">
    <property type="entry name" value="CXC DOMAIN-CONTAINING PROTEIN-RELATED"/>
    <property type="match status" value="1"/>
</dbReference>
<name>A0A8S3UV49_MYTED</name>
<dbReference type="Proteomes" id="UP000683360">
    <property type="component" value="Unassembled WGS sequence"/>
</dbReference>
<dbReference type="PANTHER" id="PTHR47018:SF3">
    <property type="entry name" value="MYCBP-ASSOCIATED PROTEIN"/>
    <property type="match status" value="1"/>
</dbReference>
<gene>
    <name evidence="1" type="ORF">MEDL_61266</name>
</gene>
<dbReference type="AlphaFoldDB" id="A0A8S3UV49"/>
<sequence>MLVDTALYCLLIADIFNIDVSKLVEEPKSTLETTEMKEIDELYSQLSSGELSASEAGESDVLKNLEATVRRKTEILKQSRTAKLWLQYSEMVQVLRQFIIAERTGNWPIHLQEKLPFLAASGHNLYTKTAYVYLMTMQSLDEDHPDVNANVINGNHVIRCNNRYWAGIFLDLFIEQVLMRKNKQPFINTLGEKLKDGHVQIIYAEDDADLKIVLTAIEKSKQHTTTVIGEDADLLILLCYPSKDTINKIYFKSEAKQNTHKIKIWDITETRRKIGPFVCNILSFIHAFSGCDTTSRIFGQGKGMVFKKIVLTLNYKIMQLSFARSLMLRAFIKQENKSLLHYMEGYKMLKH</sequence>
<proteinExistence type="predicted"/>
<evidence type="ECO:0000313" key="2">
    <source>
        <dbReference type="Proteomes" id="UP000683360"/>
    </source>
</evidence>
<protein>
    <submittedName>
        <fullName evidence="1">Uncharacterized protein</fullName>
    </submittedName>
</protein>
<evidence type="ECO:0000313" key="1">
    <source>
        <dbReference type="EMBL" id="CAG2249501.1"/>
    </source>
</evidence>
<accession>A0A8S3UV49</accession>
<dbReference type="OrthoDB" id="6069878at2759"/>